<feature type="transmembrane region" description="Helical" evidence="8">
    <location>
        <begin position="194"/>
        <end position="216"/>
    </location>
</feature>
<keyword evidence="6 8" id="KW-1133">Transmembrane helix</keyword>
<dbReference type="GO" id="GO:1904680">
    <property type="term" value="F:peptide transmembrane transporter activity"/>
    <property type="evidence" value="ECO:0007669"/>
    <property type="project" value="InterPro"/>
</dbReference>
<evidence type="ECO:0000256" key="3">
    <source>
        <dbReference type="ARBA" id="ARBA00022475"/>
    </source>
</evidence>
<dbReference type="GO" id="GO:0005886">
    <property type="term" value="C:plasma membrane"/>
    <property type="evidence" value="ECO:0007669"/>
    <property type="project" value="UniProtKB-SubCell"/>
</dbReference>
<dbReference type="SUPFAM" id="SSF103473">
    <property type="entry name" value="MFS general substrate transporter"/>
    <property type="match status" value="1"/>
</dbReference>
<evidence type="ECO:0000256" key="4">
    <source>
        <dbReference type="ARBA" id="ARBA00022692"/>
    </source>
</evidence>
<comment type="subcellular location">
    <subcellularLocation>
        <location evidence="1">Cell membrane</location>
        <topology evidence="1">Multi-pass membrane protein</topology>
    </subcellularLocation>
</comment>
<proteinExistence type="predicted"/>
<keyword evidence="11" id="KW-1185">Reference proteome</keyword>
<feature type="transmembrane region" description="Helical" evidence="8">
    <location>
        <begin position="293"/>
        <end position="314"/>
    </location>
</feature>
<dbReference type="InterPro" id="IPR018456">
    <property type="entry name" value="PTR2_symporter_CS"/>
</dbReference>
<dbReference type="Pfam" id="PF00854">
    <property type="entry name" value="PTR2"/>
    <property type="match status" value="2"/>
</dbReference>
<feature type="transmembrane region" description="Helical" evidence="8">
    <location>
        <begin position="248"/>
        <end position="273"/>
    </location>
</feature>
<keyword evidence="4 8" id="KW-0812">Transmembrane</keyword>
<dbReference type="Gene3D" id="1.20.1250.20">
    <property type="entry name" value="MFS general substrate transporter like domains"/>
    <property type="match status" value="2"/>
</dbReference>
<feature type="transmembrane region" description="Helical" evidence="8">
    <location>
        <begin position="82"/>
        <end position="101"/>
    </location>
</feature>
<feature type="transmembrane region" description="Helical" evidence="8">
    <location>
        <begin position="326"/>
        <end position="348"/>
    </location>
</feature>
<dbReference type="EMBL" id="JACIEH010000001">
    <property type="protein sequence ID" value="MBB4096603.1"/>
    <property type="molecule type" value="Genomic_DNA"/>
</dbReference>
<feature type="transmembrane region" description="Helical" evidence="8">
    <location>
        <begin position="354"/>
        <end position="380"/>
    </location>
</feature>
<evidence type="ECO:0000256" key="1">
    <source>
        <dbReference type="ARBA" id="ARBA00004651"/>
    </source>
</evidence>
<keyword evidence="5" id="KW-0571">Peptide transport</keyword>
<dbReference type="CDD" id="cd17346">
    <property type="entry name" value="MFS_DtpA_like"/>
    <property type="match status" value="1"/>
</dbReference>
<evidence type="ECO:0000313" key="11">
    <source>
        <dbReference type="Proteomes" id="UP000557392"/>
    </source>
</evidence>
<dbReference type="InterPro" id="IPR036259">
    <property type="entry name" value="MFS_trans_sf"/>
</dbReference>
<reference evidence="10 11" key="1">
    <citation type="submission" date="2020-08" db="EMBL/GenBank/DDBJ databases">
        <title>Genomic Encyclopedia of Type Strains, Phase IV (KMG-IV): sequencing the most valuable type-strain genomes for metagenomic binning, comparative biology and taxonomic classification.</title>
        <authorList>
            <person name="Goeker M."/>
        </authorList>
    </citation>
    <scope>NUCLEOTIDE SEQUENCE [LARGE SCALE GENOMIC DNA]</scope>
    <source>
        <strain evidence="10 11">DSM 101806</strain>
    </source>
</reference>
<comment type="caution">
    <text evidence="10">The sequence shown here is derived from an EMBL/GenBank/DDBJ whole genome shotgun (WGS) entry which is preliminary data.</text>
</comment>
<feature type="transmembrane region" description="Helical" evidence="8">
    <location>
        <begin position="113"/>
        <end position="140"/>
    </location>
</feature>
<feature type="transmembrane region" description="Helical" evidence="8">
    <location>
        <begin position="392"/>
        <end position="414"/>
    </location>
</feature>
<name>A0A7W6JNE6_9SPHN</name>
<dbReference type="GO" id="GO:0006857">
    <property type="term" value="P:oligopeptide transport"/>
    <property type="evidence" value="ECO:0007669"/>
    <property type="project" value="InterPro"/>
</dbReference>
<evidence type="ECO:0000256" key="8">
    <source>
        <dbReference type="SAM" id="Phobius"/>
    </source>
</evidence>
<sequence>MTNEAQARKSGIAAHPRGLAYLAFTELWERFSYYGMTALLALYLAKQLLLPGHAENVLGLAALRELFEVHGPISNQAFASLIYGWYAGLVYFTPILGGFIADRWLGARRTVILGALLMSAGHLAMSFDASFLIALVLLIFGSGCLKGNISAQVGALYPKEAESQRARGFTVFSTAINIGSVLGPLTTGGVAALYGWHAGFALAAGLMLLALGIYLAGQRHLPQPTAPKAKREPLPPLTAEERGRTWTLIGLVALTIPANIAYPMIWNIGIVWIDQHVDLASPFGAVPASWFNSIDAFASIVVAAPLVALWAWQAKRGTEPNSITKIGIGSAIVGASALLLAIGCLFADPQGRVSVLWVLAGYFGMGIAFMWFWPILLGLISQAAPPKVNATLMGGAFLSLFVGTVTMGWVGSFYDQMSNLSFWLLDAAIGFAGAAAILLLRRPIARLLTPRPQD</sequence>
<dbReference type="PROSITE" id="PS50850">
    <property type="entry name" value="MFS"/>
    <property type="match status" value="1"/>
</dbReference>
<feature type="domain" description="Major facilitator superfamily (MFS) profile" evidence="9">
    <location>
        <begin position="40"/>
        <end position="445"/>
    </location>
</feature>
<dbReference type="PANTHER" id="PTHR23517">
    <property type="entry name" value="RESISTANCE PROTEIN MDTM, PUTATIVE-RELATED-RELATED"/>
    <property type="match status" value="1"/>
</dbReference>
<dbReference type="InterPro" id="IPR020846">
    <property type="entry name" value="MFS_dom"/>
</dbReference>
<dbReference type="InterPro" id="IPR050171">
    <property type="entry name" value="MFS_Transporters"/>
</dbReference>
<keyword evidence="2" id="KW-0813">Transport</keyword>
<dbReference type="InterPro" id="IPR000109">
    <property type="entry name" value="POT_fam"/>
</dbReference>
<dbReference type="InterPro" id="IPR005279">
    <property type="entry name" value="Dipep/tripep_permease"/>
</dbReference>
<dbReference type="RefSeq" id="WP_183993625.1">
    <property type="nucleotide sequence ID" value="NZ_JACIEH010000001.1"/>
</dbReference>
<evidence type="ECO:0000256" key="6">
    <source>
        <dbReference type="ARBA" id="ARBA00022989"/>
    </source>
</evidence>
<dbReference type="PANTHER" id="PTHR23517:SF15">
    <property type="entry name" value="PROTON-DEPENDENT OLIGOPEPTIDE FAMILY TRANSPORT PROTEIN"/>
    <property type="match status" value="1"/>
</dbReference>
<keyword evidence="7 8" id="KW-0472">Membrane</keyword>
<evidence type="ECO:0000259" key="9">
    <source>
        <dbReference type="PROSITE" id="PS50850"/>
    </source>
</evidence>
<organism evidence="10 11">
    <name type="scientific">Sphingomonas kyeonggiensis</name>
    <dbReference type="NCBI Taxonomy" id="1268553"/>
    <lineage>
        <taxon>Bacteria</taxon>
        <taxon>Pseudomonadati</taxon>
        <taxon>Pseudomonadota</taxon>
        <taxon>Alphaproteobacteria</taxon>
        <taxon>Sphingomonadales</taxon>
        <taxon>Sphingomonadaceae</taxon>
        <taxon>Sphingomonas</taxon>
    </lineage>
</organism>
<evidence type="ECO:0000313" key="10">
    <source>
        <dbReference type="EMBL" id="MBB4096603.1"/>
    </source>
</evidence>
<gene>
    <name evidence="10" type="ORF">GGR46_000136</name>
</gene>
<evidence type="ECO:0000256" key="2">
    <source>
        <dbReference type="ARBA" id="ARBA00022448"/>
    </source>
</evidence>
<dbReference type="Proteomes" id="UP000557392">
    <property type="component" value="Unassembled WGS sequence"/>
</dbReference>
<keyword evidence="3" id="KW-1003">Cell membrane</keyword>
<dbReference type="PROSITE" id="PS01022">
    <property type="entry name" value="PTR2_1"/>
    <property type="match status" value="1"/>
</dbReference>
<evidence type="ECO:0000256" key="7">
    <source>
        <dbReference type="ARBA" id="ARBA00023136"/>
    </source>
</evidence>
<protein>
    <submittedName>
        <fullName evidence="10">POT family proton-dependent oligopeptide transporter</fullName>
    </submittedName>
</protein>
<evidence type="ECO:0000256" key="5">
    <source>
        <dbReference type="ARBA" id="ARBA00022856"/>
    </source>
</evidence>
<dbReference type="NCBIfam" id="TIGR00924">
    <property type="entry name" value="yjdL_sub1_fam"/>
    <property type="match status" value="1"/>
</dbReference>
<keyword evidence="5" id="KW-0653">Protein transport</keyword>
<accession>A0A7W6JNE6</accession>
<dbReference type="AlphaFoldDB" id="A0A7W6JNE6"/>
<feature type="transmembrane region" description="Helical" evidence="8">
    <location>
        <begin position="420"/>
        <end position="440"/>
    </location>
</feature>